<accession>A0ACB0KK59</accession>
<organism evidence="1 2">
    <name type="scientific">Trifolium pratense</name>
    <name type="common">Red clover</name>
    <dbReference type="NCBI Taxonomy" id="57577"/>
    <lineage>
        <taxon>Eukaryota</taxon>
        <taxon>Viridiplantae</taxon>
        <taxon>Streptophyta</taxon>
        <taxon>Embryophyta</taxon>
        <taxon>Tracheophyta</taxon>
        <taxon>Spermatophyta</taxon>
        <taxon>Magnoliopsida</taxon>
        <taxon>eudicotyledons</taxon>
        <taxon>Gunneridae</taxon>
        <taxon>Pentapetalae</taxon>
        <taxon>rosids</taxon>
        <taxon>fabids</taxon>
        <taxon>Fabales</taxon>
        <taxon>Fabaceae</taxon>
        <taxon>Papilionoideae</taxon>
        <taxon>50 kb inversion clade</taxon>
        <taxon>NPAAA clade</taxon>
        <taxon>Hologalegina</taxon>
        <taxon>IRL clade</taxon>
        <taxon>Trifolieae</taxon>
        <taxon>Trifolium</taxon>
    </lineage>
</organism>
<keyword evidence="2" id="KW-1185">Reference proteome</keyword>
<gene>
    <name evidence="1" type="ORF">MILVUS5_LOCUS23514</name>
</gene>
<dbReference type="EMBL" id="CASHSV030000311">
    <property type="protein sequence ID" value="CAJ2656847.1"/>
    <property type="molecule type" value="Genomic_DNA"/>
</dbReference>
<protein>
    <submittedName>
        <fullName evidence="1">Uncharacterized protein</fullName>
    </submittedName>
</protein>
<reference evidence="1" key="1">
    <citation type="submission" date="2023-10" db="EMBL/GenBank/DDBJ databases">
        <authorList>
            <person name="Rodriguez Cubillos JULIANA M."/>
            <person name="De Vega J."/>
        </authorList>
    </citation>
    <scope>NUCLEOTIDE SEQUENCE</scope>
</reference>
<name>A0ACB0KK59_TRIPR</name>
<sequence>MYDESVRGFKSVFYGVRPITTKGWNNFVRRGHRIDELGQEVLDEQGLPIEEDFARFPFYWRRDHYSMSTKEFVFTLGALSAEERADYKKLLEFVEGLPPYLLSDPGGEPLFGVDGRRLTYPKVIATKELIACDTPEKLTAFWSTMTSGAATLRKARAAKNKREASSAATTSSAPQSLTASAADRSKRMRLEEESSSRQEREVVDLSGQDDPPNSGPHRLSAGVRADDFVLPPIYAHGVLLTGETKVKINPADEAILADIGPEALRSEISTQSMALLKLVEVATFLNGRECKYLEERDEARKELPLLERRLAESEASCEGYREERKTLSANLKEAEDRLKTVSEERDSVVQKADEQKVLIGELEGKLERLQVTGVVEDGEKELDPQGVYASSSRAVLIAKIQELESNMVTAATFSFNNAVAQLRILNPSLIEEGLDEEKEVRDGAIVTPSDDEV</sequence>
<evidence type="ECO:0000313" key="1">
    <source>
        <dbReference type="EMBL" id="CAJ2656847.1"/>
    </source>
</evidence>
<comment type="caution">
    <text evidence="1">The sequence shown here is derived from an EMBL/GenBank/DDBJ whole genome shotgun (WGS) entry which is preliminary data.</text>
</comment>
<proteinExistence type="predicted"/>
<dbReference type="Proteomes" id="UP001177021">
    <property type="component" value="Unassembled WGS sequence"/>
</dbReference>
<evidence type="ECO:0000313" key="2">
    <source>
        <dbReference type="Proteomes" id="UP001177021"/>
    </source>
</evidence>